<reference evidence="1 2" key="2">
    <citation type="submission" date="2019-09" db="EMBL/GenBank/DDBJ databases">
        <title>Complete Genome Sequence and Methylome Analysis of free living Spirochaetas.</title>
        <authorList>
            <person name="Leshcheva N."/>
            <person name="Mikheeva N."/>
        </authorList>
    </citation>
    <scope>NUCLEOTIDE SEQUENCE [LARGE SCALE GENOMIC DNA]</scope>
    <source>
        <strain evidence="1 2">P</strain>
    </source>
</reference>
<accession>A0A5C1QDF0</accession>
<reference evidence="1 2" key="1">
    <citation type="submission" date="2019-02" db="EMBL/GenBank/DDBJ databases">
        <authorList>
            <person name="Fomenkov A."/>
            <person name="Dubinina G."/>
            <person name="Grabovich M."/>
            <person name="Vincze T."/>
            <person name="Roberts R.J."/>
        </authorList>
    </citation>
    <scope>NUCLEOTIDE SEQUENCE [LARGE SCALE GENOMIC DNA]</scope>
    <source>
        <strain evidence="1 2">P</strain>
    </source>
</reference>
<dbReference type="KEGG" id="sper:EW093_08560"/>
<name>A0A5C1QDF0_9SPIO</name>
<dbReference type="Proteomes" id="UP000323824">
    <property type="component" value="Chromosome"/>
</dbReference>
<proteinExistence type="predicted"/>
<dbReference type="InterPro" id="IPR013406">
    <property type="entry name" value="CHP02574_addiction_mod"/>
</dbReference>
<evidence type="ECO:0000313" key="2">
    <source>
        <dbReference type="Proteomes" id="UP000323824"/>
    </source>
</evidence>
<dbReference type="AlphaFoldDB" id="A0A5C1QDF0"/>
<gene>
    <name evidence="1" type="ORF">EW093_08560</name>
</gene>
<keyword evidence="2" id="KW-1185">Reference proteome</keyword>
<dbReference type="Pfam" id="PF09720">
    <property type="entry name" value="Unstab_antitox"/>
    <property type="match status" value="1"/>
</dbReference>
<evidence type="ECO:0000313" key="1">
    <source>
        <dbReference type="EMBL" id="QEN04754.1"/>
    </source>
</evidence>
<protein>
    <submittedName>
        <fullName evidence="1">Addiction module protein</fullName>
    </submittedName>
</protein>
<organism evidence="1 2">
    <name type="scientific">Thiospirochaeta perfilievii</name>
    <dbReference type="NCBI Taxonomy" id="252967"/>
    <lineage>
        <taxon>Bacteria</taxon>
        <taxon>Pseudomonadati</taxon>
        <taxon>Spirochaetota</taxon>
        <taxon>Spirochaetia</taxon>
        <taxon>Spirochaetales</taxon>
        <taxon>Spirochaetaceae</taxon>
        <taxon>Thiospirochaeta</taxon>
    </lineage>
</organism>
<dbReference type="RefSeq" id="WP_149567997.1">
    <property type="nucleotide sequence ID" value="NZ_CP035807.1"/>
</dbReference>
<dbReference type="NCBIfam" id="TIGR02574">
    <property type="entry name" value="stabl_TIGR02574"/>
    <property type="match status" value="1"/>
</dbReference>
<dbReference type="EMBL" id="CP035807">
    <property type="protein sequence ID" value="QEN04754.1"/>
    <property type="molecule type" value="Genomic_DNA"/>
</dbReference>
<sequence length="73" mass="8381">MLISKEELFTEAINLSPMDRAKLVEYVLSSFNFQGREEIDSAWSSEAEDRIRAMKNGEMKTISIEDVFSSLDM</sequence>
<dbReference type="OrthoDB" id="5472101at2"/>